<dbReference type="Proteomes" id="UP000019484">
    <property type="component" value="Unassembled WGS sequence"/>
</dbReference>
<dbReference type="HOGENOM" id="CLU_009271_1_0_1"/>
<dbReference type="EMBL" id="AMWN01000011">
    <property type="protein sequence ID" value="EXJ78809.1"/>
    <property type="molecule type" value="Genomic_DNA"/>
</dbReference>
<protein>
    <submittedName>
        <fullName evidence="2">Uncharacterized protein</fullName>
    </submittedName>
</protein>
<sequence>MPGVYSVEDLLKLRASPLICRPANLPPIEEWMGVQETTNKRPAARTKQDELSSVQSETFQKRPTVLDSQRRTTTADPERIVLGPPRRSFASANLRTSGRLQDGLEETPNKDRTSLQERSRNGEGLDFTSSDRRSTQSNGRFSSRQESADPDLENRRDYDRRPKWAGRDRTEQGVEDEQEESGRPGFRRDAHSRAKTSQSWFKKDGLEAQDEPRRDADKGQEWRRSEWGRERDWDRSGRAEAEPEWMDSAEPEEPFQVRTQEDFQRWKEKMKAGGATSQSKTDSAQSAGAPETIQAQPAKTVFSPEPDDSMDKFFARFESKTVEQKPGPAKQHGRTRFASFFSPPPEQGKQDEAPPPMPAVVRPSSASQPGSATDADQAGFARILEMLQTRSSNPTPQAQETTKTRTPLYARRADSRAESESRPSPQNLLSILAGQNGPQRQEPATAQPPANQERLAEPQPQPQSQPPAEPHTHTRQQSSINKDEVLLNLLRQASLAPKPQPPAPRQQAEGRGGAAMYAMMSESNVRIGTARGQIPSPVQLQELMMQQRREVGRATFEESPISMYQNDPTQREQVPGRPANGNRSGLSEDPLMALLRSQNPQQRSMPPPQPPQGLPPGLQRPPGLDSMVRPNPNWPPQEAPSRPPQQAHRQPPLPPGLGGNVPRGMMGAPPPSQLQQLPIQPSMPPPAPQPRPQQQQRKYTGDLGPIPAGPPSLPPGMYPPPGFMNAGPPPGFPGSMANHPAARYQGEPGPPLPGMNRAAFLDMYGDVAGGRGVGLRGGSANGGMPPYR</sequence>
<feature type="compositionally biased region" description="Pro residues" evidence="1">
    <location>
        <begin position="605"/>
        <end position="614"/>
    </location>
</feature>
<feature type="compositionally biased region" description="Low complexity" evidence="1">
    <location>
        <begin position="615"/>
        <end position="624"/>
    </location>
</feature>
<feature type="compositionally biased region" description="Pro residues" evidence="1">
    <location>
        <begin position="632"/>
        <end position="643"/>
    </location>
</feature>
<dbReference type="Pfam" id="PF20566">
    <property type="entry name" value="Eap1"/>
    <property type="match status" value="2"/>
</dbReference>
<feature type="compositionally biased region" description="Basic and acidic residues" evidence="1">
    <location>
        <begin position="259"/>
        <end position="271"/>
    </location>
</feature>
<evidence type="ECO:0000313" key="3">
    <source>
        <dbReference type="Proteomes" id="UP000019484"/>
    </source>
</evidence>
<feature type="compositionally biased region" description="Basic and acidic residues" evidence="1">
    <location>
        <begin position="107"/>
        <end position="134"/>
    </location>
</feature>
<dbReference type="STRING" id="1182541.W9Y8T8"/>
<evidence type="ECO:0000313" key="2">
    <source>
        <dbReference type="EMBL" id="EXJ78809.1"/>
    </source>
</evidence>
<dbReference type="AlphaFoldDB" id="W9Y8T8"/>
<feature type="compositionally biased region" description="Polar residues" evidence="1">
    <location>
        <begin position="275"/>
        <end position="286"/>
    </location>
</feature>
<feature type="compositionally biased region" description="Polar residues" evidence="1">
    <location>
        <begin position="135"/>
        <end position="145"/>
    </location>
</feature>
<accession>W9Y8T8</accession>
<feature type="compositionally biased region" description="Pro residues" evidence="1">
    <location>
        <begin position="707"/>
        <end position="732"/>
    </location>
</feature>
<organism evidence="2 3">
    <name type="scientific">Capronia coronata CBS 617.96</name>
    <dbReference type="NCBI Taxonomy" id="1182541"/>
    <lineage>
        <taxon>Eukaryota</taxon>
        <taxon>Fungi</taxon>
        <taxon>Dikarya</taxon>
        <taxon>Ascomycota</taxon>
        <taxon>Pezizomycotina</taxon>
        <taxon>Eurotiomycetes</taxon>
        <taxon>Chaetothyriomycetidae</taxon>
        <taxon>Chaetothyriales</taxon>
        <taxon>Herpotrichiellaceae</taxon>
        <taxon>Capronia</taxon>
    </lineage>
</organism>
<dbReference type="eggNOG" id="ENOG502S7KY">
    <property type="taxonomic scope" value="Eukaryota"/>
</dbReference>
<feature type="compositionally biased region" description="Basic and acidic residues" evidence="1">
    <location>
        <begin position="309"/>
        <end position="323"/>
    </location>
</feature>
<gene>
    <name evidence="2" type="ORF">A1O1_09211</name>
</gene>
<feature type="compositionally biased region" description="Polar residues" evidence="1">
    <location>
        <begin position="90"/>
        <end position="99"/>
    </location>
</feature>
<dbReference type="RefSeq" id="XP_007728257.1">
    <property type="nucleotide sequence ID" value="XM_007730067.1"/>
</dbReference>
<feature type="compositionally biased region" description="Polar residues" evidence="1">
    <location>
        <begin position="436"/>
        <end position="450"/>
    </location>
</feature>
<dbReference type="GeneID" id="19164056"/>
<feature type="compositionally biased region" description="Pro residues" evidence="1">
    <location>
        <begin position="459"/>
        <end position="469"/>
    </location>
</feature>
<dbReference type="OrthoDB" id="2504266at2759"/>
<feature type="compositionally biased region" description="Pro residues" evidence="1">
    <location>
        <begin position="681"/>
        <end position="691"/>
    </location>
</feature>
<dbReference type="InterPro" id="IPR046784">
    <property type="entry name" value="Eap1"/>
</dbReference>
<feature type="compositionally biased region" description="Polar residues" evidence="1">
    <location>
        <begin position="562"/>
        <end position="572"/>
    </location>
</feature>
<feature type="region of interest" description="Disordered" evidence="1">
    <location>
        <begin position="549"/>
        <end position="753"/>
    </location>
</feature>
<keyword evidence="3" id="KW-1185">Reference proteome</keyword>
<evidence type="ECO:0000256" key="1">
    <source>
        <dbReference type="SAM" id="MobiDB-lite"/>
    </source>
</evidence>
<comment type="caution">
    <text evidence="2">The sequence shown here is derived from an EMBL/GenBank/DDBJ whole genome shotgun (WGS) entry which is preliminary data.</text>
</comment>
<reference evidence="2 3" key="1">
    <citation type="submission" date="2013-03" db="EMBL/GenBank/DDBJ databases">
        <title>The Genome Sequence of Capronia coronata CBS 617.96.</title>
        <authorList>
            <consortium name="The Broad Institute Genomics Platform"/>
            <person name="Cuomo C."/>
            <person name="de Hoog S."/>
            <person name="Gorbushina A."/>
            <person name="Walker B."/>
            <person name="Young S.K."/>
            <person name="Zeng Q."/>
            <person name="Gargeya S."/>
            <person name="Fitzgerald M."/>
            <person name="Haas B."/>
            <person name="Abouelleil A."/>
            <person name="Allen A.W."/>
            <person name="Alvarado L."/>
            <person name="Arachchi H.M."/>
            <person name="Berlin A.M."/>
            <person name="Chapman S.B."/>
            <person name="Gainer-Dewar J."/>
            <person name="Goldberg J."/>
            <person name="Griggs A."/>
            <person name="Gujja S."/>
            <person name="Hansen M."/>
            <person name="Howarth C."/>
            <person name="Imamovic A."/>
            <person name="Ireland A."/>
            <person name="Larimer J."/>
            <person name="McCowan C."/>
            <person name="Murphy C."/>
            <person name="Pearson M."/>
            <person name="Poon T.W."/>
            <person name="Priest M."/>
            <person name="Roberts A."/>
            <person name="Saif S."/>
            <person name="Shea T."/>
            <person name="Sisk P."/>
            <person name="Sykes S."/>
            <person name="Wortman J."/>
            <person name="Nusbaum C."/>
            <person name="Birren B."/>
        </authorList>
    </citation>
    <scope>NUCLEOTIDE SEQUENCE [LARGE SCALE GENOMIC DNA]</scope>
    <source>
        <strain evidence="2 3">CBS 617.96</strain>
    </source>
</reference>
<feature type="compositionally biased region" description="Polar residues" evidence="1">
    <location>
        <begin position="388"/>
        <end position="405"/>
    </location>
</feature>
<feature type="compositionally biased region" description="Basic and acidic residues" evidence="1">
    <location>
        <begin position="201"/>
        <end position="241"/>
    </location>
</feature>
<feature type="compositionally biased region" description="Basic and acidic residues" evidence="1">
    <location>
        <begin position="180"/>
        <end position="192"/>
    </location>
</feature>
<proteinExistence type="predicted"/>
<feature type="region of interest" description="Disordered" evidence="1">
    <location>
        <begin position="35"/>
        <end position="517"/>
    </location>
</feature>
<feature type="compositionally biased region" description="Basic and acidic residues" evidence="1">
    <location>
        <begin position="152"/>
        <end position="172"/>
    </location>
</feature>
<feature type="compositionally biased region" description="Acidic residues" evidence="1">
    <location>
        <begin position="242"/>
        <end position="253"/>
    </location>
</feature>
<feature type="compositionally biased region" description="Basic and acidic residues" evidence="1">
    <location>
        <begin position="411"/>
        <end position="421"/>
    </location>
</feature>
<name>W9Y8T8_9EURO</name>